<dbReference type="RefSeq" id="XP_028681238.1">
    <property type="nucleotide sequence ID" value="XM_028825405.2"/>
</dbReference>
<evidence type="ECO:0000256" key="6">
    <source>
        <dbReference type="ARBA" id="ARBA00022968"/>
    </source>
</evidence>
<dbReference type="AlphaFoldDB" id="A0A8C4T8B4"/>
<comment type="catalytic activity">
    <reaction evidence="12">
        <text>3-O-(beta-D-glucosyl)-L-seryl-[EGF-like domain protein] + UDP-alpha-D-xylose = 3-O-[alpha-D-xylosyl-(1-&gt;3)-beta-D-glucosyl]-L-seryl-[EGF-like domain protein] + UDP + H(+)</text>
        <dbReference type="Rhea" id="RHEA:56064"/>
        <dbReference type="Rhea" id="RHEA-COMP:14610"/>
        <dbReference type="Rhea" id="RHEA-COMP:14611"/>
        <dbReference type="ChEBI" id="CHEBI:15378"/>
        <dbReference type="ChEBI" id="CHEBI:57632"/>
        <dbReference type="ChEBI" id="CHEBI:58223"/>
        <dbReference type="ChEBI" id="CHEBI:140575"/>
        <dbReference type="ChEBI" id="CHEBI:140576"/>
        <dbReference type="EC" id="2.4.2.42"/>
    </reaction>
</comment>
<dbReference type="RefSeq" id="XP_028681237.1">
    <property type="nucleotide sequence ID" value="XM_028825404.2"/>
</dbReference>
<dbReference type="CTD" id="727936"/>
<evidence type="ECO:0000313" key="13">
    <source>
        <dbReference type="Ensembl" id="ENSECRP00000027047.1"/>
    </source>
</evidence>
<evidence type="ECO:0000313" key="14">
    <source>
        <dbReference type="Proteomes" id="UP000694620"/>
    </source>
</evidence>
<dbReference type="InterPro" id="IPR029044">
    <property type="entry name" value="Nucleotide-diphossugar_trans"/>
</dbReference>
<evidence type="ECO:0000256" key="7">
    <source>
        <dbReference type="ARBA" id="ARBA00022989"/>
    </source>
</evidence>
<reference evidence="13" key="1">
    <citation type="submission" date="2021-06" db="EMBL/GenBank/DDBJ databases">
        <authorList>
            <consortium name="Wellcome Sanger Institute Data Sharing"/>
        </authorList>
    </citation>
    <scope>NUCLEOTIDE SEQUENCE [LARGE SCALE GENOMIC DNA]</scope>
</reference>
<evidence type="ECO:0000256" key="11">
    <source>
        <dbReference type="ARBA" id="ARBA00038854"/>
    </source>
</evidence>
<dbReference type="GeneTree" id="ENSGT00940000158065"/>
<keyword evidence="9" id="KW-0325">Glycoprotein</keyword>
<reference evidence="13" key="3">
    <citation type="submission" date="2025-09" db="UniProtKB">
        <authorList>
            <consortium name="Ensembl"/>
        </authorList>
    </citation>
    <scope>IDENTIFICATION</scope>
</reference>
<gene>
    <name evidence="13" type="primary">GXYLT2</name>
    <name evidence="13" type="synonym">gxylt2</name>
</gene>
<evidence type="ECO:0000256" key="10">
    <source>
        <dbReference type="ARBA" id="ARBA00037301"/>
    </source>
</evidence>
<protein>
    <recommendedName>
        <fullName evidence="11">UDP-D-xylose:beta-D-glucoside alpha-1,3-D-xylosyltransferase</fullName>
        <ecNumber evidence="11">2.4.2.42</ecNumber>
    </recommendedName>
</protein>
<evidence type="ECO:0000256" key="12">
    <source>
        <dbReference type="ARBA" id="ARBA00049181"/>
    </source>
</evidence>
<evidence type="ECO:0000256" key="9">
    <source>
        <dbReference type="ARBA" id="ARBA00023180"/>
    </source>
</evidence>
<dbReference type="GO" id="GO:0016020">
    <property type="term" value="C:membrane"/>
    <property type="evidence" value="ECO:0007669"/>
    <property type="project" value="UniProtKB-SubCell"/>
</dbReference>
<dbReference type="GO" id="GO:0140563">
    <property type="term" value="F:UDP-D-xylose:beta-D-glucoside alpha-1,3-D-xylosyltransferase activity"/>
    <property type="evidence" value="ECO:0007669"/>
    <property type="project" value="UniProtKB-EC"/>
</dbReference>
<name>A0A8C4T8B4_ERPCA</name>
<reference evidence="13" key="2">
    <citation type="submission" date="2025-08" db="UniProtKB">
        <authorList>
            <consortium name="Ensembl"/>
        </authorList>
    </citation>
    <scope>IDENTIFICATION</scope>
</reference>
<keyword evidence="5" id="KW-0812">Transmembrane</keyword>
<proteinExistence type="inferred from homology"/>
<dbReference type="Pfam" id="PF01501">
    <property type="entry name" value="Glyco_transf_8"/>
    <property type="match status" value="1"/>
</dbReference>
<dbReference type="EC" id="2.4.2.42" evidence="11"/>
<dbReference type="Gene3D" id="3.90.550.10">
    <property type="entry name" value="Spore Coat Polysaccharide Biosynthesis Protein SpsA, Chain A"/>
    <property type="match status" value="1"/>
</dbReference>
<dbReference type="SUPFAM" id="SSF53448">
    <property type="entry name" value="Nucleotide-diphospho-sugar transferases"/>
    <property type="match status" value="1"/>
</dbReference>
<organism evidence="13 14">
    <name type="scientific">Erpetoichthys calabaricus</name>
    <name type="common">Rope fish</name>
    <name type="synonym">Calamoichthys calabaricus</name>
    <dbReference type="NCBI Taxonomy" id="27687"/>
    <lineage>
        <taxon>Eukaryota</taxon>
        <taxon>Metazoa</taxon>
        <taxon>Chordata</taxon>
        <taxon>Craniata</taxon>
        <taxon>Vertebrata</taxon>
        <taxon>Euteleostomi</taxon>
        <taxon>Actinopterygii</taxon>
        <taxon>Polypteriformes</taxon>
        <taxon>Polypteridae</taxon>
        <taxon>Erpetoichthys</taxon>
    </lineage>
</organism>
<dbReference type="InterPro" id="IPR002495">
    <property type="entry name" value="Glyco_trans_8"/>
</dbReference>
<evidence type="ECO:0000256" key="8">
    <source>
        <dbReference type="ARBA" id="ARBA00023136"/>
    </source>
</evidence>
<comment type="similarity">
    <text evidence="2">Belongs to the glycosyltransferase 8 family.</text>
</comment>
<comment type="function">
    <text evidence="10">Glycosyltransferase which elongates the O-linked glucose attached to EGF-like repeats in the extracellular domain of Notch proteins by catalyzing the addition of xylose.</text>
</comment>
<evidence type="ECO:0000256" key="3">
    <source>
        <dbReference type="ARBA" id="ARBA00022676"/>
    </source>
</evidence>
<dbReference type="OrthoDB" id="6238971at2759"/>
<evidence type="ECO:0000256" key="4">
    <source>
        <dbReference type="ARBA" id="ARBA00022679"/>
    </source>
</evidence>
<dbReference type="PANTHER" id="PTHR46012">
    <property type="entry name" value="IP22168P"/>
    <property type="match status" value="1"/>
</dbReference>
<evidence type="ECO:0000256" key="5">
    <source>
        <dbReference type="ARBA" id="ARBA00022692"/>
    </source>
</evidence>
<accession>A0A8C4T8B4</accession>
<dbReference type="Ensembl" id="ENSECRT00000027617.1">
    <property type="protein sequence ID" value="ENSECRP00000027047.1"/>
    <property type="gene ID" value="ENSECRG00000018302.1"/>
</dbReference>
<keyword evidence="8" id="KW-0472">Membrane</keyword>
<dbReference type="Proteomes" id="UP000694620">
    <property type="component" value="Chromosome 18"/>
</dbReference>
<keyword evidence="4" id="KW-0808">Transferase</keyword>
<dbReference type="InterPro" id="IPR051993">
    <property type="entry name" value="Glycosyltransferase_8"/>
</dbReference>
<keyword evidence="14" id="KW-1185">Reference proteome</keyword>
<dbReference type="GeneID" id="114669214"/>
<comment type="subcellular location">
    <subcellularLocation>
        <location evidence="1">Membrane</location>
        <topology evidence="1">Single-pass type II membrane protein</topology>
    </subcellularLocation>
</comment>
<sequence>MRAYSKTLVLSTFFFILLLLYFFARRDALLKAEQNGGSLRDVRSAVTFHPPLLRDTQQETRRRQKLTKILSGSKKITRKHPKQFSMSISHKGPMHLALVACRNHLEEALTMMKSALLFSNRKIMFHIFTEESIKLMFETRLKQWLDPLSSKFQYIIREITFSIKDAEEWKKIFQPCAAQHLFLPVVLKDVDSLLYVDTDVLFLRPVEDIWSFLNMFNDTQLAGMTLEHEIPNRIFDHHSIKGIAGINSGVMLMNLTRIRSAVFKNSLIPNGVEWKDLLNHFYEKYKNYITWKDQDMLNIIFHDNPEYLYKLPCQWNYRPQHCMYGSNCKGAEEEGVSILHGNNGVYYDDKQPAFKAVYEAIHGYTIEENMFQSLLYPLQTKFLDTVNTLCGRIPQIFLKQIEKTLKKVYEQRVVIHLGHLQY</sequence>
<dbReference type="PANTHER" id="PTHR46012:SF1">
    <property type="entry name" value="GLUCOSIDE XYLOSYLTRANSFERASE 2"/>
    <property type="match status" value="1"/>
</dbReference>
<evidence type="ECO:0000256" key="2">
    <source>
        <dbReference type="ARBA" id="ARBA00006351"/>
    </source>
</evidence>
<evidence type="ECO:0000256" key="1">
    <source>
        <dbReference type="ARBA" id="ARBA00004606"/>
    </source>
</evidence>
<keyword evidence="7" id="KW-1133">Transmembrane helix</keyword>
<keyword evidence="3" id="KW-0328">Glycosyltransferase</keyword>
<dbReference type="GO" id="GO:0016266">
    <property type="term" value="P:protein O-linked glycosylation via N-acetyl-galactosamine"/>
    <property type="evidence" value="ECO:0007669"/>
    <property type="project" value="TreeGrafter"/>
</dbReference>
<keyword evidence="6" id="KW-0735">Signal-anchor</keyword>